<dbReference type="EMBL" id="MAYH01000023">
    <property type="protein sequence ID" value="OCA72558.1"/>
    <property type="molecule type" value="Genomic_DNA"/>
</dbReference>
<proteinExistence type="predicted"/>
<sequence length="61" mass="7244">MVTHHLKDIQHNSERAITPFHIFDLDKNALEQYKEPHTKDHFCLLFVKKKKMKPSGTERSV</sequence>
<organism evidence="1 2">
    <name type="scientific">Chryseobacterium artocarpi</name>
    <dbReference type="NCBI Taxonomy" id="1414727"/>
    <lineage>
        <taxon>Bacteria</taxon>
        <taxon>Pseudomonadati</taxon>
        <taxon>Bacteroidota</taxon>
        <taxon>Flavobacteriia</taxon>
        <taxon>Flavobacteriales</taxon>
        <taxon>Weeksellaceae</taxon>
        <taxon>Chryseobacterium group</taxon>
        <taxon>Chryseobacterium</taxon>
    </lineage>
</organism>
<accession>A0A1B8ZLV6</accession>
<reference evidence="1 2" key="1">
    <citation type="submission" date="2016-07" db="EMBL/GenBank/DDBJ databases">
        <authorList>
            <person name="Jeong J.-J."/>
            <person name="Kim D.W."/>
            <person name="Sang M.K."/>
            <person name="Choi I.-G."/>
            <person name="Kim K.D."/>
        </authorList>
    </citation>
    <scope>NUCLEOTIDE SEQUENCE [LARGE SCALE GENOMIC DNA]</scope>
    <source>
        <strain evidence="1 2">UTM-3</strain>
    </source>
</reference>
<keyword evidence="2" id="KW-1185">Reference proteome</keyword>
<dbReference type="Proteomes" id="UP000092651">
    <property type="component" value="Unassembled WGS sequence"/>
</dbReference>
<comment type="caution">
    <text evidence="1">The sequence shown here is derived from an EMBL/GenBank/DDBJ whole genome shotgun (WGS) entry which is preliminary data.</text>
</comment>
<dbReference type="AlphaFoldDB" id="A0A1B8ZLV6"/>
<gene>
    <name evidence="1" type="ORF">BBI01_10615</name>
</gene>
<evidence type="ECO:0000313" key="2">
    <source>
        <dbReference type="Proteomes" id="UP000092651"/>
    </source>
</evidence>
<name>A0A1B8ZLV6_9FLAO</name>
<protein>
    <submittedName>
        <fullName evidence="1">Uncharacterized protein</fullName>
    </submittedName>
</protein>
<evidence type="ECO:0000313" key="1">
    <source>
        <dbReference type="EMBL" id="OCA72558.1"/>
    </source>
</evidence>